<feature type="domain" description="MYST-type HAT" evidence="12">
    <location>
        <begin position="170"/>
        <end position="585"/>
    </location>
</feature>
<dbReference type="PROSITE" id="PS51726">
    <property type="entry name" value="MYST_HAT"/>
    <property type="match status" value="1"/>
</dbReference>
<protein>
    <recommendedName>
        <fullName evidence="12">MYST-type HAT domain-containing protein</fullName>
    </recommendedName>
</protein>
<keyword evidence="9" id="KW-0012">Acyltransferase</keyword>
<dbReference type="GO" id="GO:0035267">
    <property type="term" value="C:NuA4 histone acetyltransferase complex"/>
    <property type="evidence" value="ECO:0007669"/>
    <property type="project" value="TreeGrafter"/>
</dbReference>
<dbReference type="OrthoDB" id="787137at2759"/>
<evidence type="ECO:0000256" key="8">
    <source>
        <dbReference type="ARBA" id="ARBA00023242"/>
    </source>
</evidence>
<evidence type="ECO:0000256" key="4">
    <source>
        <dbReference type="ARBA" id="ARBA00022771"/>
    </source>
</evidence>
<evidence type="ECO:0000313" key="14">
    <source>
        <dbReference type="Proteomes" id="UP000054097"/>
    </source>
</evidence>
<dbReference type="GO" id="GO:0006355">
    <property type="term" value="P:regulation of DNA-templated transcription"/>
    <property type="evidence" value="ECO:0007669"/>
    <property type="project" value="InterPro"/>
</dbReference>
<evidence type="ECO:0000256" key="3">
    <source>
        <dbReference type="ARBA" id="ARBA00022723"/>
    </source>
</evidence>
<dbReference type="HOGENOM" id="CLU_420446_0_0_1"/>
<dbReference type="GO" id="GO:0008270">
    <property type="term" value="F:zinc ion binding"/>
    <property type="evidence" value="ECO:0007669"/>
    <property type="project" value="UniProtKB-KW"/>
</dbReference>
<dbReference type="SUPFAM" id="SSF55729">
    <property type="entry name" value="Acyl-CoA N-acyltransferases (Nat)"/>
    <property type="match status" value="1"/>
</dbReference>
<dbReference type="InterPro" id="IPR002717">
    <property type="entry name" value="HAT_MYST-type"/>
</dbReference>
<evidence type="ECO:0000256" key="7">
    <source>
        <dbReference type="ARBA" id="ARBA00023163"/>
    </source>
</evidence>
<dbReference type="Gene3D" id="3.40.630.30">
    <property type="match status" value="1"/>
</dbReference>
<dbReference type="EMBL" id="KN824283">
    <property type="protein sequence ID" value="KIM31065.1"/>
    <property type="molecule type" value="Genomic_DNA"/>
</dbReference>
<evidence type="ECO:0000256" key="10">
    <source>
        <dbReference type="PIRSR" id="PIRSR602717-51"/>
    </source>
</evidence>
<dbReference type="GO" id="GO:0005634">
    <property type="term" value="C:nucleus"/>
    <property type="evidence" value="ECO:0007669"/>
    <property type="project" value="UniProtKB-SubCell"/>
</dbReference>
<evidence type="ECO:0000256" key="11">
    <source>
        <dbReference type="SAM" id="MobiDB-lite"/>
    </source>
</evidence>
<feature type="active site" description="Proton donor/acceptor" evidence="10">
    <location>
        <position position="452"/>
    </location>
</feature>
<keyword evidence="6" id="KW-0805">Transcription regulation</keyword>
<dbReference type="STRING" id="933852.A0A0C3B2L5"/>
<evidence type="ECO:0000259" key="12">
    <source>
        <dbReference type="PROSITE" id="PS51726"/>
    </source>
</evidence>
<name>A0A0C3B2L5_SERVB</name>
<comment type="subcellular location">
    <subcellularLocation>
        <location evidence="1">Nucleus</location>
    </subcellularLocation>
</comment>
<dbReference type="PANTHER" id="PTHR10615">
    <property type="entry name" value="HISTONE ACETYLTRANSFERASE"/>
    <property type="match status" value="1"/>
</dbReference>
<evidence type="ECO:0000256" key="6">
    <source>
        <dbReference type="ARBA" id="ARBA00023015"/>
    </source>
</evidence>
<dbReference type="InterPro" id="IPR050603">
    <property type="entry name" value="MYST_HAT"/>
</dbReference>
<evidence type="ECO:0000313" key="13">
    <source>
        <dbReference type="EMBL" id="KIM31065.1"/>
    </source>
</evidence>
<keyword evidence="7" id="KW-0804">Transcription</keyword>
<dbReference type="GO" id="GO:0046972">
    <property type="term" value="F:histone H4K16 acetyltransferase activity"/>
    <property type="evidence" value="ECO:0007669"/>
    <property type="project" value="TreeGrafter"/>
</dbReference>
<dbReference type="PANTHER" id="PTHR10615:SF219">
    <property type="entry name" value="HISTONE ACETYLTRANSFERASE KAT5"/>
    <property type="match status" value="1"/>
</dbReference>
<dbReference type="AlphaFoldDB" id="A0A0C3B2L5"/>
<accession>A0A0C3B2L5</accession>
<dbReference type="Gene3D" id="3.30.60.60">
    <property type="entry name" value="N-acetyl transferase-like"/>
    <property type="match status" value="1"/>
</dbReference>
<keyword evidence="14" id="KW-1185">Reference proteome</keyword>
<keyword evidence="8" id="KW-0539">Nucleus</keyword>
<keyword evidence="2" id="KW-0808">Transferase</keyword>
<organism evidence="13 14">
    <name type="scientific">Serendipita vermifera MAFF 305830</name>
    <dbReference type="NCBI Taxonomy" id="933852"/>
    <lineage>
        <taxon>Eukaryota</taxon>
        <taxon>Fungi</taxon>
        <taxon>Dikarya</taxon>
        <taxon>Basidiomycota</taxon>
        <taxon>Agaricomycotina</taxon>
        <taxon>Agaricomycetes</taxon>
        <taxon>Sebacinales</taxon>
        <taxon>Serendipitaceae</taxon>
        <taxon>Serendipita</taxon>
    </lineage>
</organism>
<feature type="compositionally biased region" description="Basic and acidic residues" evidence="11">
    <location>
        <begin position="74"/>
        <end position="83"/>
    </location>
</feature>
<keyword evidence="5" id="KW-0862">Zinc</keyword>
<evidence type="ECO:0000256" key="1">
    <source>
        <dbReference type="ARBA" id="ARBA00004123"/>
    </source>
</evidence>
<keyword evidence="4" id="KW-0863">Zinc-finger</keyword>
<dbReference type="Proteomes" id="UP000054097">
    <property type="component" value="Unassembled WGS sequence"/>
</dbReference>
<proteinExistence type="predicted"/>
<feature type="region of interest" description="Disordered" evidence="11">
    <location>
        <begin position="1"/>
        <end position="90"/>
    </location>
</feature>
<gene>
    <name evidence="13" type="ORF">M408DRAFT_327958</name>
</gene>
<keyword evidence="3" id="KW-0479">Metal-binding</keyword>
<sequence>MSAGPVHDPAASAFTIGTEIMLPNGEETISQSVVQPHRKASHSRQSSAPKRKRGPSGMDNIENVTDIAPIELNGQDKSKRQKLDLGPVPESRTGFIQTVHQSEYPMHPLAGEQPKFNDSYIPPWRDTTPVVQETLVPPVIVKEEQSQNSVKSAVPQDAKASADNAEHSFPTLPNFKQVFLENKMIQPWYFSPYPTGDIVTQAYNPNAQWVGGDYYPAGRSAKGYSKFSKAAGIGHVPPGSFNGPVNNGATPPRNHTRHDVPAHANAENLFVCERCFAYGDRPLDKETHKNECLQRVPGDLVYDDQPTSVDTGPGSAELVLDQFGTASSHLDGVYPPPSTEREGRTRIYEVDPVDSLLHKIFCKNITLFGKFFIDSKSIVFDCATFLYYVITVVEKGSETIAGFFTKEKESAEEYNLACIIVFPPYQRRGLGRLLIQFSYELSKHDGKIGSPEKPLSDLGMRSYAPIWISMVLDYLHEQIAIPYDMLLDRPKGNTKRQQRNPLGTSRTLKSKQLTASGSALQTDLTFVCTLEQIAAGAYLTASDASFALAELGLHHYIAGFEQMANADEKAAQDEATEASQAAIPPPPPSDPASGAVVNSQLAEMQTNSAPTSRDLSTTMSGPVPILTRDFVRLLGEKARARRDSINRDFVLL</sequence>
<evidence type="ECO:0000256" key="9">
    <source>
        <dbReference type="ARBA" id="ARBA00023315"/>
    </source>
</evidence>
<reference evidence="13 14" key="1">
    <citation type="submission" date="2014-04" db="EMBL/GenBank/DDBJ databases">
        <authorList>
            <consortium name="DOE Joint Genome Institute"/>
            <person name="Kuo A."/>
            <person name="Zuccaro A."/>
            <person name="Kohler A."/>
            <person name="Nagy L.G."/>
            <person name="Floudas D."/>
            <person name="Copeland A."/>
            <person name="Barry K.W."/>
            <person name="Cichocki N."/>
            <person name="Veneault-Fourrey C."/>
            <person name="LaButti K."/>
            <person name="Lindquist E.A."/>
            <person name="Lipzen A."/>
            <person name="Lundell T."/>
            <person name="Morin E."/>
            <person name="Murat C."/>
            <person name="Sun H."/>
            <person name="Tunlid A."/>
            <person name="Henrissat B."/>
            <person name="Grigoriev I.V."/>
            <person name="Hibbett D.S."/>
            <person name="Martin F."/>
            <person name="Nordberg H.P."/>
            <person name="Cantor M.N."/>
            <person name="Hua S.X."/>
        </authorList>
    </citation>
    <scope>NUCLEOTIDE SEQUENCE [LARGE SCALE GENOMIC DNA]</scope>
    <source>
        <strain evidence="13 14">MAFF 305830</strain>
    </source>
</reference>
<reference evidence="14" key="2">
    <citation type="submission" date="2015-01" db="EMBL/GenBank/DDBJ databases">
        <title>Evolutionary Origins and Diversification of the Mycorrhizal Mutualists.</title>
        <authorList>
            <consortium name="DOE Joint Genome Institute"/>
            <consortium name="Mycorrhizal Genomics Consortium"/>
            <person name="Kohler A."/>
            <person name="Kuo A."/>
            <person name="Nagy L.G."/>
            <person name="Floudas D."/>
            <person name="Copeland A."/>
            <person name="Barry K.W."/>
            <person name="Cichocki N."/>
            <person name="Veneault-Fourrey C."/>
            <person name="LaButti K."/>
            <person name="Lindquist E.A."/>
            <person name="Lipzen A."/>
            <person name="Lundell T."/>
            <person name="Morin E."/>
            <person name="Murat C."/>
            <person name="Riley R."/>
            <person name="Ohm R."/>
            <person name="Sun H."/>
            <person name="Tunlid A."/>
            <person name="Henrissat B."/>
            <person name="Grigoriev I.V."/>
            <person name="Hibbett D.S."/>
            <person name="Martin F."/>
        </authorList>
    </citation>
    <scope>NUCLEOTIDE SEQUENCE [LARGE SCALE GENOMIC DNA]</scope>
    <source>
        <strain evidence="14">MAFF 305830</strain>
    </source>
</reference>
<evidence type="ECO:0000256" key="5">
    <source>
        <dbReference type="ARBA" id="ARBA00022833"/>
    </source>
</evidence>
<evidence type="ECO:0000256" key="2">
    <source>
        <dbReference type="ARBA" id="ARBA00022679"/>
    </source>
</evidence>
<dbReference type="CDD" id="cd04301">
    <property type="entry name" value="NAT_SF"/>
    <property type="match status" value="1"/>
</dbReference>
<feature type="region of interest" description="Disordered" evidence="11">
    <location>
        <begin position="567"/>
        <end position="595"/>
    </location>
</feature>
<dbReference type="Pfam" id="PF01853">
    <property type="entry name" value="MOZ_SAS"/>
    <property type="match status" value="1"/>
</dbReference>
<dbReference type="InterPro" id="IPR016181">
    <property type="entry name" value="Acyl_CoA_acyltransferase"/>
</dbReference>